<accession>F0Z6U7</accession>
<dbReference type="VEuPathDB" id="AmoebaDB:DICPUDRAFT_74078"/>
<dbReference type="Proteomes" id="UP000001064">
    <property type="component" value="Unassembled WGS sequence"/>
</dbReference>
<dbReference type="InParanoid" id="F0Z6U7"/>
<keyword evidence="2" id="KW-1185">Reference proteome</keyword>
<reference evidence="2" key="1">
    <citation type="journal article" date="2011" name="Genome Biol.">
        <title>Comparative genomics of the social amoebae Dictyostelium discoideum and Dictyostelium purpureum.</title>
        <authorList>
            <consortium name="US DOE Joint Genome Institute (JGI-PGF)"/>
            <person name="Sucgang R."/>
            <person name="Kuo A."/>
            <person name="Tian X."/>
            <person name="Salerno W."/>
            <person name="Parikh A."/>
            <person name="Feasley C.L."/>
            <person name="Dalin E."/>
            <person name="Tu H."/>
            <person name="Huang E."/>
            <person name="Barry K."/>
            <person name="Lindquist E."/>
            <person name="Shapiro H."/>
            <person name="Bruce D."/>
            <person name="Schmutz J."/>
            <person name="Salamov A."/>
            <person name="Fey P."/>
            <person name="Gaudet P."/>
            <person name="Anjard C."/>
            <person name="Babu M.M."/>
            <person name="Basu S."/>
            <person name="Bushmanova Y."/>
            <person name="van der Wel H."/>
            <person name="Katoh-Kurasawa M."/>
            <person name="Dinh C."/>
            <person name="Coutinho P.M."/>
            <person name="Saito T."/>
            <person name="Elias M."/>
            <person name="Schaap P."/>
            <person name="Kay R.R."/>
            <person name="Henrissat B."/>
            <person name="Eichinger L."/>
            <person name="Rivero F."/>
            <person name="Putnam N.H."/>
            <person name="West C.M."/>
            <person name="Loomis W.F."/>
            <person name="Chisholm R.L."/>
            <person name="Shaulsky G."/>
            <person name="Strassmann J.E."/>
            <person name="Queller D.C."/>
            <person name="Kuspa A."/>
            <person name="Grigoriev I.V."/>
        </authorList>
    </citation>
    <scope>NUCLEOTIDE SEQUENCE [LARGE SCALE GENOMIC DNA]</scope>
    <source>
        <strain evidence="2">QSDP1</strain>
    </source>
</reference>
<evidence type="ECO:0000313" key="1">
    <source>
        <dbReference type="EMBL" id="EGC40324.1"/>
    </source>
</evidence>
<name>F0Z6U7_DICPU</name>
<dbReference type="RefSeq" id="XP_003283075.1">
    <property type="nucleotide sequence ID" value="XM_003283027.1"/>
</dbReference>
<evidence type="ECO:0000313" key="2">
    <source>
        <dbReference type="Proteomes" id="UP000001064"/>
    </source>
</evidence>
<organism evidence="1 2">
    <name type="scientific">Dictyostelium purpureum</name>
    <name type="common">Slime mold</name>
    <dbReference type="NCBI Taxonomy" id="5786"/>
    <lineage>
        <taxon>Eukaryota</taxon>
        <taxon>Amoebozoa</taxon>
        <taxon>Evosea</taxon>
        <taxon>Eumycetozoa</taxon>
        <taxon>Dictyostelia</taxon>
        <taxon>Dictyosteliales</taxon>
        <taxon>Dictyosteliaceae</taxon>
        <taxon>Dictyostelium</taxon>
    </lineage>
</organism>
<protein>
    <submittedName>
        <fullName evidence="1">Uncharacterized protein</fullName>
    </submittedName>
</protein>
<dbReference type="GeneID" id="10503508"/>
<dbReference type="AlphaFoldDB" id="F0Z6U7"/>
<sequence>MQDYDHHDTNLKVYKLVHRIAIPPFSSIENTLKEDNMVNGRDVSQTKVIYEGFTWDAVSLNLKIQIPEIPISFKPNNLTFPVVRDYKHIVPLPIGYSYHEISQIQFDQPSGFTFIDTLCYKKIMKILNQLKKLSPVMLIIKILTLFINMDDTMKIM</sequence>
<gene>
    <name evidence="1" type="ORF">DICPUDRAFT_74078</name>
</gene>
<dbReference type="KEGG" id="dpp:DICPUDRAFT_74078"/>
<proteinExistence type="predicted"/>
<dbReference type="EMBL" id="GL870943">
    <property type="protein sequence ID" value="EGC40324.1"/>
    <property type="molecule type" value="Genomic_DNA"/>
</dbReference>